<keyword evidence="2" id="KW-1185">Reference proteome</keyword>
<protein>
    <submittedName>
        <fullName evidence="1">Uncharacterized protein</fullName>
    </submittedName>
</protein>
<accession>A0ABT4BVD9</accession>
<dbReference type="Proteomes" id="UP001082703">
    <property type="component" value="Unassembled WGS sequence"/>
</dbReference>
<dbReference type="RefSeq" id="WP_268058923.1">
    <property type="nucleotide sequence ID" value="NZ_JAPOHA010000012.1"/>
</dbReference>
<gene>
    <name evidence="1" type="ORF">OUY18_11435</name>
</gene>
<comment type="caution">
    <text evidence="1">The sequence shown here is derived from an EMBL/GenBank/DDBJ whole genome shotgun (WGS) entry which is preliminary data.</text>
</comment>
<organism evidence="1 2">
    <name type="scientific">Caproiciproducens galactitolivorans</name>
    <dbReference type="NCBI Taxonomy" id="642589"/>
    <lineage>
        <taxon>Bacteria</taxon>
        <taxon>Bacillati</taxon>
        <taxon>Bacillota</taxon>
        <taxon>Clostridia</taxon>
        <taxon>Eubacteriales</taxon>
        <taxon>Acutalibacteraceae</taxon>
        <taxon>Caproiciproducens</taxon>
    </lineage>
</organism>
<reference evidence="1 2" key="1">
    <citation type="submission" date="2022-11" db="EMBL/GenBank/DDBJ databases">
        <authorList>
            <person name="Caiyu Z."/>
        </authorList>
    </citation>
    <scope>NUCLEOTIDE SEQUENCE [LARGE SCALE GENOMIC DNA]</scope>
    <source>
        <strain evidence="1 2">YR-4</strain>
    </source>
</reference>
<dbReference type="EMBL" id="JAPOHA010000012">
    <property type="protein sequence ID" value="MCY1714862.1"/>
    <property type="molecule type" value="Genomic_DNA"/>
</dbReference>
<proteinExistence type="predicted"/>
<evidence type="ECO:0000313" key="2">
    <source>
        <dbReference type="Proteomes" id="UP001082703"/>
    </source>
</evidence>
<sequence length="65" mass="7111">MKNTKAAVCSSNIPPGTCGRSRLDKTSTYKVDGKTFIVEPVFQTNGHDTLGTILIKLMRADVDRL</sequence>
<name>A0ABT4BVD9_9FIRM</name>
<evidence type="ECO:0000313" key="1">
    <source>
        <dbReference type="EMBL" id="MCY1714862.1"/>
    </source>
</evidence>